<sequence length="107" mass="12244">MTRHTTRARKIRLETVFHFPLSGKYWIFFFLSPFLPDGCRLFPFAHGYCTIPVMLCSRASRYLQRSSLRHPSAGIFALLHAAAANLHKNENTQTSEVKTFASSILEL</sequence>
<dbReference type="AlphaFoldDB" id="A0A0P4XH79"/>
<reference evidence="1" key="1">
    <citation type="submission" date="2015-10" db="EMBL/GenBank/DDBJ databases">
        <title>Daphnia magna gene sets from two clonal populations assembled and annotated with EvidentialGene.</title>
        <authorList>
            <person name="Gilbert D."/>
            <person name="Podicheti R."/>
            <person name="Orsini L."/>
            <person name="Colbourne J."/>
            <person name="Pfrender M."/>
        </authorList>
    </citation>
    <scope>NUCLEOTIDE SEQUENCE</scope>
</reference>
<protein>
    <submittedName>
        <fullName evidence="1">Uncharacterized protein</fullName>
    </submittedName>
</protein>
<dbReference type="EMBL" id="GDIP01242703">
    <property type="protein sequence ID" value="JAI80698.1"/>
    <property type="molecule type" value="Transcribed_RNA"/>
</dbReference>
<name>A0A0P4XH79_9CRUS</name>
<proteinExistence type="predicted"/>
<reference evidence="1" key="2">
    <citation type="submission" date="2015-10" db="EMBL/GenBank/DDBJ databases">
        <authorList>
            <person name="Gilbert D.G."/>
        </authorList>
    </citation>
    <scope>NUCLEOTIDE SEQUENCE</scope>
</reference>
<evidence type="ECO:0000313" key="1">
    <source>
        <dbReference type="EMBL" id="JAI80698.1"/>
    </source>
</evidence>
<accession>A0A0P4XH79</accession>
<organism evidence="1">
    <name type="scientific">Daphnia magna</name>
    <dbReference type="NCBI Taxonomy" id="35525"/>
    <lineage>
        <taxon>Eukaryota</taxon>
        <taxon>Metazoa</taxon>
        <taxon>Ecdysozoa</taxon>
        <taxon>Arthropoda</taxon>
        <taxon>Crustacea</taxon>
        <taxon>Branchiopoda</taxon>
        <taxon>Diplostraca</taxon>
        <taxon>Cladocera</taxon>
        <taxon>Anomopoda</taxon>
        <taxon>Daphniidae</taxon>
        <taxon>Daphnia</taxon>
    </lineage>
</organism>